<evidence type="ECO:0000256" key="3">
    <source>
        <dbReference type="RuleBase" id="RU362132"/>
    </source>
</evidence>
<dbReference type="GO" id="GO:0003984">
    <property type="term" value="F:acetolactate synthase activity"/>
    <property type="evidence" value="ECO:0007669"/>
    <property type="project" value="TreeGrafter"/>
</dbReference>
<dbReference type="GO" id="GO:0050660">
    <property type="term" value="F:flavin adenine dinucleotide binding"/>
    <property type="evidence" value="ECO:0007669"/>
    <property type="project" value="TreeGrafter"/>
</dbReference>
<dbReference type="SUPFAM" id="SSF52467">
    <property type="entry name" value="DHS-like NAD/FAD-binding domain"/>
    <property type="match status" value="1"/>
</dbReference>
<evidence type="ECO:0000259" key="4">
    <source>
        <dbReference type="Pfam" id="PF00205"/>
    </source>
</evidence>
<organism evidence="7 8">
    <name type="scientific">Pectobacterium brasiliense</name>
    <dbReference type="NCBI Taxonomy" id="180957"/>
    <lineage>
        <taxon>Bacteria</taxon>
        <taxon>Pseudomonadati</taxon>
        <taxon>Pseudomonadota</taxon>
        <taxon>Gammaproteobacteria</taxon>
        <taxon>Enterobacterales</taxon>
        <taxon>Pectobacteriaceae</taxon>
        <taxon>Pectobacterium</taxon>
    </lineage>
</organism>
<feature type="domain" description="Thiamine pyrophosphate enzyme TPP-binding" evidence="5">
    <location>
        <begin position="403"/>
        <end position="546"/>
    </location>
</feature>
<comment type="similarity">
    <text evidence="1 3">Belongs to the TPP enzyme family.</text>
</comment>
<dbReference type="Pfam" id="PF00205">
    <property type="entry name" value="TPP_enzyme_M"/>
    <property type="match status" value="1"/>
</dbReference>
<dbReference type="AlphaFoldDB" id="A0A0M2EZ33"/>
<dbReference type="GO" id="GO:0009097">
    <property type="term" value="P:isoleucine biosynthetic process"/>
    <property type="evidence" value="ECO:0007669"/>
    <property type="project" value="TreeGrafter"/>
</dbReference>
<dbReference type="InterPro" id="IPR012000">
    <property type="entry name" value="Thiamin_PyroP_enz_cen_dom"/>
</dbReference>
<feature type="domain" description="Thiamine pyrophosphate enzyme central" evidence="4">
    <location>
        <begin position="208"/>
        <end position="334"/>
    </location>
</feature>
<dbReference type="OrthoDB" id="9785953at2"/>
<gene>
    <name evidence="7" type="ORF">KU74_19415</name>
</gene>
<dbReference type="InterPro" id="IPR011766">
    <property type="entry name" value="TPP_enzyme_TPP-bd"/>
</dbReference>
<dbReference type="GO" id="GO:0005948">
    <property type="term" value="C:acetolactate synthase complex"/>
    <property type="evidence" value="ECO:0007669"/>
    <property type="project" value="TreeGrafter"/>
</dbReference>
<dbReference type="SUPFAM" id="SSF52518">
    <property type="entry name" value="Thiamin diphosphate-binding fold (THDP-binding)"/>
    <property type="match status" value="2"/>
</dbReference>
<evidence type="ECO:0008006" key="9">
    <source>
        <dbReference type="Google" id="ProtNLM"/>
    </source>
</evidence>
<dbReference type="RefSeq" id="WP_039317372.1">
    <property type="nucleotide sequence ID" value="NZ_CP136134.1"/>
</dbReference>
<dbReference type="InterPro" id="IPR029035">
    <property type="entry name" value="DHS-like_NAD/FAD-binding_dom"/>
</dbReference>
<evidence type="ECO:0000259" key="6">
    <source>
        <dbReference type="Pfam" id="PF02776"/>
    </source>
</evidence>
<dbReference type="Gene3D" id="3.40.50.1220">
    <property type="entry name" value="TPP-binding domain"/>
    <property type="match status" value="1"/>
</dbReference>
<proteinExistence type="inferred from homology"/>
<comment type="caution">
    <text evidence="7">The sequence shown here is derived from an EMBL/GenBank/DDBJ whole genome shotgun (WGS) entry which is preliminary data.</text>
</comment>
<dbReference type="PANTHER" id="PTHR18968">
    <property type="entry name" value="THIAMINE PYROPHOSPHATE ENZYMES"/>
    <property type="match status" value="1"/>
</dbReference>
<dbReference type="Proteomes" id="UP000029435">
    <property type="component" value="Unassembled WGS sequence"/>
</dbReference>
<dbReference type="Pfam" id="PF02776">
    <property type="entry name" value="TPP_enzyme_N"/>
    <property type="match status" value="1"/>
</dbReference>
<dbReference type="InterPro" id="IPR029061">
    <property type="entry name" value="THDP-binding"/>
</dbReference>
<evidence type="ECO:0000256" key="1">
    <source>
        <dbReference type="ARBA" id="ARBA00007812"/>
    </source>
</evidence>
<dbReference type="PANTHER" id="PTHR18968:SF167">
    <property type="entry name" value="ACETOLACTATE SYNTHASE LARGE SUBUNIT ILVB2-RELATED"/>
    <property type="match status" value="1"/>
</dbReference>
<dbReference type="Pfam" id="PF02775">
    <property type="entry name" value="TPP_enzyme_C"/>
    <property type="match status" value="1"/>
</dbReference>
<feature type="domain" description="Thiamine pyrophosphate enzyme N-terminal TPP-binding" evidence="6">
    <location>
        <begin position="6"/>
        <end position="114"/>
    </location>
</feature>
<dbReference type="GO" id="GO:0009099">
    <property type="term" value="P:L-valine biosynthetic process"/>
    <property type="evidence" value="ECO:0007669"/>
    <property type="project" value="TreeGrafter"/>
</dbReference>
<dbReference type="Gene3D" id="3.40.50.970">
    <property type="match status" value="2"/>
</dbReference>
<dbReference type="EMBL" id="JQOD01000007">
    <property type="protein sequence ID" value="KGA32103.1"/>
    <property type="molecule type" value="Genomic_DNA"/>
</dbReference>
<dbReference type="GO" id="GO:0030976">
    <property type="term" value="F:thiamine pyrophosphate binding"/>
    <property type="evidence" value="ECO:0007669"/>
    <property type="project" value="InterPro"/>
</dbReference>
<dbReference type="GO" id="GO:0000287">
    <property type="term" value="F:magnesium ion binding"/>
    <property type="evidence" value="ECO:0007669"/>
    <property type="project" value="InterPro"/>
</dbReference>
<accession>A0A0M2EZ33</accession>
<evidence type="ECO:0000313" key="8">
    <source>
        <dbReference type="Proteomes" id="UP000029435"/>
    </source>
</evidence>
<reference evidence="7 8" key="1">
    <citation type="submission" date="2014-08" db="EMBL/GenBank/DDBJ databases">
        <title>Genome sequences of NCPPB Pectobacterium isolates.</title>
        <authorList>
            <person name="Glover R.H."/>
            <person name="Sapp M."/>
            <person name="Elphinstone J."/>
        </authorList>
    </citation>
    <scope>NUCLEOTIDE SEQUENCE [LARGE SCALE GENOMIC DNA]</scope>
    <source>
        <strain evidence="7 8">LMG 21372</strain>
    </source>
</reference>
<dbReference type="InterPro" id="IPR045229">
    <property type="entry name" value="TPP_enz"/>
</dbReference>
<sequence>MKITIACDFVDFLEGIGVDTAFGVSGGYIVPIWQALSKSKIINVIHCRHESGGAFSASEYSLCYEKPAVVFATAGPGITNSLTGLKAAKLDGAKVIFISAITKLTDDGCWGLQATTGNNVNMLVQNDGQGYLDNIFVITDEESYLQAKNEIAHLTSSNTGYVIGVFIMMPAQSTMVTKDTSFCFRLKNSIINTVSVPDLTPVADSLIAKKTLFWIGFGSRAAAKNLKEIIDISGSGVISTPRGKGIISEYSDCFIGSTGLGSDTKKISDAIEHISNGAIIIIGTRLGEFSSSYIQRYFNDIDVFYVGLETEKVKNNLPSHTVFIKTEVKAFSEKLLIEIKKCDFCNKNIHSVGRISQCNESAGYYINNNDSNDIDAPIDPLDVMKVIQKIAIDKNNCYVAAEAGNSFCWANRYLKFSQQGRYRVSTTFGAMGHYASGLVGIAAGRKECAIGIIGDGSMLMSNEVSTAVRYGLPAIWLVMNDSSYNMCRQGLEILGNDPLDCEIPLTDFSLLGQSLGADGYRVLNLKQLEQALANAIWARRPAVIDIQINKSAFPPHKDRFETLRKLKNEP</sequence>
<dbReference type="InterPro" id="IPR012001">
    <property type="entry name" value="Thiamin_PyroP_enz_TPP-bd_dom"/>
</dbReference>
<dbReference type="CDD" id="cd00568">
    <property type="entry name" value="TPP_enzymes"/>
    <property type="match status" value="1"/>
</dbReference>
<dbReference type="CDD" id="cd07035">
    <property type="entry name" value="TPP_PYR_POX_like"/>
    <property type="match status" value="1"/>
</dbReference>
<evidence type="ECO:0000313" key="7">
    <source>
        <dbReference type="EMBL" id="KGA32103.1"/>
    </source>
</evidence>
<name>A0A0M2EZ33_9GAMM</name>
<keyword evidence="2 3" id="KW-0786">Thiamine pyrophosphate</keyword>
<protein>
    <recommendedName>
        <fullName evidence="9">Thiamine pyrophosphate-binding protein</fullName>
    </recommendedName>
</protein>
<evidence type="ECO:0000259" key="5">
    <source>
        <dbReference type="Pfam" id="PF02775"/>
    </source>
</evidence>
<evidence type="ECO:0000256" key="2">
    <source>
        <dbReference type="ARBA" id="ARBA00023052"/>
    </source>
</evidence>